<evidence type="ECO:0000313" key="2">
    <source>
        <dbReference type="EMBL" id="KAL2608696.1"/>
    </source>
</evidence>
<feature type="compositionally biased region" description="Basic and acidic residues" evidence="1">
    <location>
        <begin position="481"/>
        <end position="491"/>
    </location>
</feature>
<proteinExistence type="predicted"/>
<evidence type="ECO:0000256" key="1">
    <source>
        <dbReference type="SAM" id="MobiDB-lite"/>
    </source>
</evidence>
<feature type="region of interest" description="Disordered" evidence="1">
    <location>
        <begin position="1393"/>
        <end position="1435"/>
    </location>
</feature>
<evidence type="ECO:0000313" key="3">
    <source>
        <dbReference type="Proteomes" id="UP001605036"/>
    </source>
</evidence>
<gene>
    <name evidence="2" type="ORF">R1flu_027269</name>
</gene>
<feature type="region of interest" description="Disordered" evidence="1">
    <location>
        <begin position="800"/>
        <end position="826"/>
    </location>
</feature>
<dbReference type="InterPro" id="IPR038824">
    <property type="entry name" value="SHOC1-like"/>
</dbReference>
<name>A0ABD1XLC1_9MARC</name>
<dbReference type="PANTHER" id="PTHR35764:SF1">
    <property type="entry name" value="PROTEIN SHORTAGE IN CHIASMATA 1"/>
    <property type="match status" value="1"/>
</dbReference>
<keyword evidence="3" id="KW-1185">Reference proteome</keyword>
<accession>A0ABD1XLC1</accession>
<reference evidence="2 3" key="1">
    <citation type="submission" date="2024-09" db="EMBL/GenBank/DDBJ databases">
        <title>Chromosome-scale assembly of Riccia fluitans.</title>
        <authorList>
            <person name="Paukszto L."/>
            <person name="Sawicki J."/>
            <person name="Karawczyk K."/>
            <person name="Piernik-Szablinska J."/>
            <person name="Szczecinska M."/>
            <person name="Mazdziarz M."/>
        </authorList>
    </citation>
    <scope>NUCLEOTIDE SEQUENCE [LARGE SCALE GENOMIC DNA]</scope>
    <source>
        <strain evidence="2">Rf_01</strain>
        <tissue evidence="2">Aerial parts of the thallus</tissue>
    </source>
</reference>
<dbReference type="PANTHER" id="PTHR35764">
    <property type="entry name" value="PROTEIN SHORTAGE IN CHIASMATA 1"/>
    <property type="match status" value="1"/>
</dbReference>
<feature type="region of interest" description="Disordered" evidence="1">
    <location>
        <begin position="449"/>
        <end position="491"/>
    </location>
</feature>
<dbReference type="Proteomes" id="UP001605036">
    <property type="component" value="Unassembled WGS sequence"/>
</dbReference>
<feature type="compositionally biased region" description="Low complexity" evidence="1">
    <location>
        <begin position="1397"/>
        <end position="1408"/>
    </location>
</feature>
<organism evidence="2 3">
    <name type="scientific">Riccia fluitans</name>
    <dbReference type="NCBI Taxonomy" id="41844"/>
    <lineage>
        <taxon>Eukaryota</taxon>
        <taxon>Viridiplantae</taxon>
        <taxon>Streptophyta</taxon>
        <taxon>Embryophyta</taxon>
        <taxon>Marchantiophyta</taxon>
        <taxon>Marchantiopsida</taxon>
        <taxon>Marchantiidae</taxon>
        <taxon>Marchantiales</taxon>
        <taxon>Ricciaceae</taxon>
        <taxon>Riccia</taxon>
    </lineage>
</organism>
<protein>
    <submittedName>
        <fullName evidence="2">Uncharacterized protein</fullName>
    </submittedName>
</protein>
<sequence>MLKTVPLSQNQPRSIPEFSWTIPASCNGEDSLDFLEPHEMLELEELHGEMFSPASFPAHVLGYIEHQQGFAEKELDCPPPAVTIDSDLLTKHCISKLGYDNVTARPSGRFCDLLEEINNTCPGTIDAQETPEPEKSMFELEVPLFWDDGLPISLECIHSLTQDRSSGVKAAEILFDQLPGLLNGDYFQNLIVAPELRMDDQLFQSIPVPSVAEWPSGDLQLASVTGVLSKCEPHSMTATDCLYLDWHLEQDNRTCNDAKCFKLHAKLEEHYVPTMSVIHITSTTADSHQLKVALTLAGVVDNVPRRTRFGTAEENPVTLKEFDLDSGRERSTLLSRYTSLPQSLANGDAGKKADYSLNMLEKENLERRVSGIHVAGANFSTHDDGTTTRAEEVQNLRKSGSAAEPVAEEAMSWKSSWLREAKRSNKVRGNSMPDLDHLTYFVQARKGLLSSDPSSQPKAGDEEDSPESKEKVTTASVSERQPSDDKQDNLRPFEHVVDFSVEIQSLMSTLASDYHSLILMRDILGKEKVQELNIPGKFGFDSSGNAHVMALIKSINFEQPITQQRQVLLRGVTALHVLRQTALNLCTYGIQVAHLYLENLFNRIRFLEDLILNSRVELEDAYNKVERGVCQDHPKLNHLEKLLKGRAGSQQKILLIADRKAFFSLYKRLHSSGFTPYQIDRKEQYLQKGVLLEETATKLRNEITSALSVSNCLLVPQRYITDSFPVENFTLIIQYACSGADETFEEVLQRGRCERHIFKVQVKTEEEVYPSIATGKAPVYAEKSRDQLGDKILKLMETTSNSAGPSGIAGRNQWEENGPASAPPRTFEMTPSCYLEMDRTMVNPPLSPNTRCNQVHGKDTESSSFTETATYELILVANVSQQAGNRLTERRSSYQKILALEKQNIQVVERELRIPADILLSPAACVVVYTRATLPEEPQNFQHEQSLLRAHVDLLLRTISLAYRNCILIFEGPSDFTTTVLDIFSDLHAEATWLEVQAQYFISNGEAITDKIIMKTIEATRETKLLNLYPAMTETPTIAEAFLTGFPTLNPLTAHAVLSSGCPLRKFFSMTLEQQYALVQNWNVPRRSCELFKAQCSYREIVSSLNETVGDRLLCRDDPSPLESGSEMKEGVSKFDGQKTAGSHSNCGVISLTSIGKDKQVSHDELAEVETDLDMDFKLSIPELPNMFKPSSSGLGSPTFDFVREDGGSQIRSSMDTVSFESFPEFPPAYEVTGEGSESEEGDALLDLDGRTFGHHSFEDQDFSMPELKLDDPFTSNEEYSNYQLTATRYGGQDGGFLSPVDKWKASISSWDEPRTDGCSTGKHRKIEASCRSTFASDSSPTWSSKEFLGPIHEEKSEDLTPLPSMKITPFSSKPTCKGGPLKQVSLDRFRYQPKNSSAAPRPAWASRKFPMNNSMSSEETVESEAPTPQSTSILRGYVPVDKRSKLLLGLTRRGNDRQQRLVWMNKSNDIPNVFKRQRKL</sequence>
<comment type="caution">
    <text evidence="2">The sequence shown here is derived from an EMBL/GenBank/DDBJ whole genome shotgun (WGS) entry which is preliminary data.</text>
</comment>
<dbReference type="EMBL" id="JBHFFA010000008">
    <property type="protein sequence ID" value="KAL2608696.1"/>
    <property type="molecule type" value="Genomic_DNA"/>
</dbReference>